<evidence type="ECO:0000313" key="1">
    <source>
        <dbReference type="EMBL" id="KAK1277644.1"/>
    </source>
</evidence>
<accession>A0AAV9BNJ8</accession>
<comment type="caution">
    <text evidence="1">The sequence shown here is derived from an EMBL/GenBank/DDBJ whole genome shotgun (WGS) entry which is preliminary data.</text>
</comment>
<proteinExistence type="predicted"/>
<dbReference type="Proteomes" id="UP001179952">
    <property type="component" value="Unassembled WGS sequence"/>
</dbReference>
<protein>
    <submittedName>
        <fullName evidence="1">Uncharacterized protein</fullName>
    </submittedName>
</protein>
<keyword evidence="2" id="KW-1185">Reference proteome</keyword>
<dbReference type="AlphaFoldDB" id="A0AAV9BNJ8"/>
<evidence type="ECO:0000313" key="2">
    <source>
        <dbReference type="Proteomes" id="UP001179952"/>
    </source>
</evidence>
<organism evidence="1 2">
    <name type="scientific">Acorus gramineus</name>
    <name type="common">Dwarf sweet flag</name>
    <dbReference type="NCBI Taxonomy" id="55184"/>
    <lineage>
        <taxon>Eukaryota</taxon>
        <taxon>Viridiplantae</taxon>
        <taxon>Streptophyta</taxon>
        <taxon>Embryophyta</taxon>
        <taxon>Tracheophyta</taxon>
        <taxon>Spermatophyta</taxon>
        <taxon>Magnoliopsida</taxon>
        <taxon>Liliopsida</taxon>
        <taxon>Acoraceae</taxon>
        <taxon>Acorus</taxon>
    </lineage>
</organism>
<reference evidence="1" key="2">
    <citation type="submission" date="2023-06" db="EMBL/GenBank/DDBJ databases">
        <authorList>
            <person name="Ma L."/>
            <person name="Liu K.-W."/>
            <person name="Li Z."/>
            <person name="Hsiao Y.-Y."/>
            <person name="Qi Y."/>
            <person name="Fu T."/>
            <person name="Tang G."/>
            <person name="Zhang D."/>
            <person name="Sun W.-H."/>
            <person name="Liu D.-K."/>
            <person name="Li Y."/>
            <person name="Chen G.-Z."/>
            <person name="Liu X.-D."/>
            <person name="Liao X.-Y."/>
            <person name="Jiang Y.-T."/>
            <person name="Yu X."/>
            <person name="Hao Y."/>
            <person name="Huang J."/>
            <person name="Zhao X.-W."/>
            <person name="Ke S."/>
            <person name="Chen Y.-Y."/>
            <person name="Wu W.-L."/>
            <person name="Hsu J.-L."/>
            <person name="Lin Y.-F."/>
            <person name="Huang M.-D."/>
            <person name="Li C.-Y."/>
            <person name="Huang L."/>
            <person name="Wang Z.-W."/>
            <person name="Zhao X."/>
            <person name="Zhong W.-Y."/>
            <person name="Peng D.-H."/>
            <person name="Ahmad S."/>
            <person name="Lan S."/>
            <person name="Zhang J.-S."/>
            <person name="Tsai W.-C."/>
            <person name="Van De Peer Y."/>
            <person name="Liu Z.-J."/>
        </authorList>
    </citation>
    <scope>NUCLEOTIDE SEQUENCE</scope>
    <source>
        <strain evidence="1">SCP</strain>
        <tissue evidence="1">Leaves</tissue>
    </source>
</reference>
<reference evidence="1" key="1">
    <citation type="journal article" date="2023" name="Nat. Commun.">
        <title>Diploid and tetraploid genomes of Acorus and the evolution of monocots.</title>
        <authorList>
            <person name="Ma L."/>
            <person name="Liu K.W."/>
            <person name="Li Z."/>
            <person name="Hsiao Y.Y."/>
            <person name="Qi Y."/>
            <person name="Fu T."/>
            <person name="Tang G.D."/>
            <person name="Zhang D."/>
            <person name="Sun W.H."/>
            <person name="Liu D.K."/>
            <person name="Li Y."/>
            <person name="Chen G.Z."/>
            <person name="Liu X.D."/>
            <person name="Liao X.Y."/>
            <person name="Jiang Y.T."/>
            <person name="Yu X."/>
            <person name="Hao Y."/>
            <person name="Huang J."/>
            <person name="Zhao X.W."/>
            <person name="Ke S."/>
            <person name="Chen Y.Y."/>
            <person name="Wu W.L."/>
            <person name="Hsu J.L."/>
            <person name="Lin Y.F."/>
            <person name="Huang M.D."/>
            <person name="Li C.Y."/>
            <person name="Huang L."/>
            <person name="Wang Z.W."/>
            <person name="Zhao X."/>
            <person name="Zhong W.Y."/>
            <person name="Peng D.H."/>
            <person name="Ahmad S."/>
            <person name="Lan S."/>
            <person name="Zhang J.S."/>
            <person name="Tsai W.C."/>
            <person name="Van de Peer Y."/>
            <person name="Liu Z.J."/>
        </authorList>
    </citation>
    <scope>NUCLEOTIDE SEQUENCE</scope>
    <source>
        <strain evidence="1">SCP</strain>
    </source>
</reference>
<sequence length="106" mass="11953">MSYTENYVMNIITYDQNIKLRAILEKVVEHYGPIKSDVNSVIHFAKDPKKKSFANRMAMNAKNEAVISVNEAKKLPGELAPPDVVSLHEYLVKLIVVIGMVTNDLH</sequence>
<name>A0AAV9BNJ8_ACOGR</name>
<dbReference type="EMBL" id="JAUJYN010000002">
    <property type="protein sequence ID" value="KAK1277644.1"/>
    <property type="molecule type" value="Genomic_DNA"/>
</dbReference>
<gene>
    <name evidence="1" type="ORF">QJS04_geneDACA015914</name>
</gene>